<dbReference type="AlphaFoldDB" id="A0A1Q4NXS0"/>
<comment type="caution">
    <text evidence="1">The sequence shown here is derived from an EMBL/GenBank/DDBJ whole genome shotgun (WGS) entry which is preliminary data.</text>
</comment>
<organism evidence="1 2">
    <name type="scientific">Serratia marcescens</name>
    <dbReference type="NCBI Taxonomy" id="615"/>
    <lineage>
        <taxon>Bacteria</taxon>
        <taxon>Pseudomonadati</taxon>
        <taxon>Pseudomonadota</taxon>
        <taxon>Gammaproteobacteria</taxon>
        <taxon>Enterobacterales</taxon>
        <taxon>Yersiniaceae</taxon>
        <taxon>Serratia</taxon>
    </lineage>
</organism>
<evidence type="ECO:0000313" key="1">
    <source>
        <dbReference type="EMBL" id="OKB65653.1"/>
    </source>
</evidence>
<protein>
    <submittedName>
        <fullName evidence="1">Uncharacterized protein</fullName>
    </submittedName>
</protein>
<dbReference type="Proteomes" id="UP000185770">
    <property type="component" value="Unassembled WGS sequence"/>
</dbReference>
<sequence length="67" mass="7391">MQTVIRTAAAGGAFFGILRFITFSAAKRLPGEYVKLLLYRLAARAPLQTDPRLMELYCDGVAIQCVI</sequence>
<gene>
    <name evidence="1" type="ORF">BHU62_16230</name>
</gene>
<evidence type="ECO:0000313" key="2">
    <source>
        <dbReference type="Proteomes" id="UP000185770"/>
    </source>
</evidence>
<accession>A0A1Q4NXS0</accession>
<reference evidence="1 2" key="1">
    <citation type="submission" date="2016-09" db="EMBL/GenBank/DDBJ databases">
        <title>Serratia marcescens MSU-97 and epiphytic antimycotic-producing bacteria.</title>
        <authorList>
            <person name="Matilla M.A."/>
        </authorList>
    </citation>
    <scope>NUCLEOTIDE SEQUENCE [LARGE SCALE GENOMIC DNA]</scope>
    <source>
        <strain evidence="1 2">MSU-97</strain>
    </source>
</reference>
<name>A0A1Q4NXS0_SERMA</name>
<proteinExistence type="predicted"/>
<dbReference type="EMBL" id="MJAO01000016">
    <property type="protein sequence ID" value="OKB65653.1"/>
    <property type="molecule type" value="Genomic_DNA"/>
</dbReference>